<accession>A0A0A9PVF4</accession>
<sequence>MYLGQLTNLLHRIHPHLPTFRHNC</sequence>
<organism evidence="1">
    <name type="scientific">Arundo donax</name>
    <name type="common">Giant reed</name>
    <name type="synonym">Donax arundinaceus</name>
    <dbReference type="NCBI Taxonomy" id="35708"/>
    <lineage>
        <taxon>Eukaryota</taxon>
        <taxon>Viridiplantae</taxon>
        <taxon>Streptophyta</taxon>
        <taxon>Embryophyta</taxon>
        <taxon>Tracheophyta</taxon>
        <taxon>Spermatophyta</taxon>
        <taxon>Magnoliopsida</taxon>
        <taxon>Liliopsida</taxon>
        <taxon>Poales</taxon>
        <taxon>Poaceae</taxon>
        <taxon>PACMAD clade</taxon>
        <taxon>Arundinoideae</taxon>
        <taxon>Arundineae</taxon>
        <taxon>Arundo</taxon>
    </lineage>
</organism>
<proteinExistence type="predicted"/>
<evidence type="ECO:0000313" key="1">
    <source>
        <dbReference type="EMBL" id="JAD27540.1"/>
    </source>
</evidence>
<dbReference type="EMBL" id="GBRH01270355">
    <property type="protein sequence ID" value="JAD27540.1"/>
    <property type="molecule type" value="Transcribed_RNA"/>
</dbReference>
<dbReference type="AlphaFoldDB" id="A0A0A9PVF4"/>
<name>A0A0A9PVF4_ARUDO</name>
<reference evidence="1" key="2">
    <citation type="journal article" date="2015" name="Data Brief">
        <title>Shoot transcriptome of the giant reed, Arundo donax.</title>
        <authorList>
            <person name="Barrero R.A."/>
            <person name="Guerrero F.D."/>
            <person name="Moolhuijzen P."/>
            <person name="Goolsby J.A."/>
            <person name="Tidwell J."/>
            <person name="Bellgard S.E."/>
            <person name="Bellgard M.I."/>
        </authorList>
    </citation>
    <scope>NUCLEOTIDE SEQUENCE</scope>
    <source>
        <tissue evidence="1">Shoot tissue taken approximately 20 cm above the soil surface</tissue>
    </source>
</reference>
<reference evidence="1" key="1">
    <citation type="submission" date="2014-09" db="EMBL/GenBank/DDBJ databases">
        <authorList>
            <person name="Magalhaes I.L.F."/>
            <person name="Oliveira U."/>
            <person name="Santos F.R."/>
            <person name="Vidigal T.H.D.A."/>
            <person name="Brescovit A.D."/>
            <person name="Santos A.J."/>
        </authorList>
    </citation>
    <scope>NUCLEOTIDE SEQUENCE</scope>
    <source>
        <tissue evidence="1">Shoot tissue taken approximately 20 cm above the soil surface</tissue>
    </source>
</reference>
<protein>
    <submittedName>
        <fullName evidence="1">Uncharacterized protein</fullName>
    </submittedName>
</protein>